<proteinExistence type="predicted"/>
<gene>
    <name evidence="1" type="ORF">OVA965_LOCUS3601</name>
    <name evidence="2" type="ORF">TMI583_LOCUS3600</name>
</gene>
<organism evidence="2 3">
    <name type="scientific">Didymodactylos carnosus</name>
    <dbReference type="NCBI Taxonomy" id="1234261"/>
    <lineage>
        <taxon>Eukaryota</taxon>
        <taxon>Metazoa</taxon>
        <taxon>Spiralia</taxon>
        <taxon>Gnathifera</taxon>
        <taxon>Rotifera</taxon>
        <taxon>Eurotatoria</taxon>
        <taxon>Bdelloidea</taxon>
        <taxon>Philodinida</taxon>
        <taxon>Philodinidae</taxon>
        <taxon>Didymodactylos</taxon>
    </lineage>
</organism>
<reference evidence="2" key="1">
    <citation type="submission" date="2021-02" db="EMBL/GenBank/DDBJ databases">
        <authorList>
            <person name="Nowell W R."/>
        </authorList>
    </citation>
    <scope>NUCLEOTIDE SEQUENCE</scope>
</reference>
<feature type="non-terminal residue" evidence="2">
    <location>
        <position position="1"/>
    </location>
</feature>
<sequence>YHRQFRSFYFELDEDDLQQHQIELYIEDNLKPFKISQKLANKYKFSTTILDTNRVLTIQQPLEQYDIKTNTTYYNERKLFHLLDNINEYDFAHKYSIFNYQFMHSYFNCFTTKQLFLRFLFYITACLDQNVSEIRYLLSIYEMLNDLLDKNPDNYSIEIVSRLLPMLNNQNAQQITQLLKQCDEHSLKHSALISPYYQSQLHSPWNNYLSKLSINKYIYTITSDDDNLYLVSNEQIISINIGLYELKQKYEISYEKTSDNTSPTAMFRSSYVCLWSDYMINIIKAENGEQVFRKDIDQHQTGWEYVCFTGDDYILTCQKNTNYIEI</sequence>
<evidence type="ECO:0000313" key="3">
    <source>
        <dbReference type="Proteomes" id="UP000682733"/>
    </source>
</evidence>
<evidence type="ECO:0000313" key="1">
    <source>
        <dbReference type="EMBL" id="CAF0780896.1"/>
    </source>
</evidence>
<dbReference type="AlphaFoldDB" id="A0A8S2GU60"/>
<dbReference type="EMBL" id="CAJOBA010000879">
    <property type="protein sequence ID" value="CAF3562508.1"/>
    <property type="molecule type" value="Genomic_DNA"/>
</dbReference>
<comment type="caution">
    <text evidence="2">The sequence shown here is derived from an EMBL/GenBank/DDBJ whole genome shotgun (WGS) entry which is preliminary data.</text>
</comment>
<name>A0A8S2GU60_9BILA</name>
<accession>A0A8S2GU60</accession>
<dbReference type="Proteomes" id="UP000677228">
    <property type="component" value="Unassembled WGS sequence"/>
</dbReference>
<dbReference type="Proteomes" id="UP000682733">
    <property type="component" value="Unassembled WGS sequence"/>
</dbReference>
<evidence type="ECO:0000313" key="2">
    <source>
        <dbReference type="EMBL" id="CAF3562508.1"/>
    </source>
</evidence>
<dbReference type="EMBL" id="CAJNOK010000879">
    <property type="protein sequence ID" value="CAF0780896.1"/>
    <property type="molecule type" value="Genomic_DNA"/>
</dbReference>
<protein>
    <submittedName>
        <fullName evidence="2">Uncharacterized protein</fullName>
    </submittedName>
</protein>